<name>A0A840Z0E2_9SPHN</name>
<dbReference type="AlphaFoldDB" id="A0A840Z0E2"/>
<reference evidence="1 2" key="1">
    <citation type="submission" date="2020-08" db="EMBL/GenBank/DDBJ databases">
        <title>Genomic Encyclopedia of Type Strains, Phase IV (KMG-IV): sequencing the most valuable type-strain genomes for metagenomic binning, comparative biology and taxonomic classification.</title>
        <authorList>
            <person name="Goeker M."/>
        </authorList>
    </citation>
    <scope>NUCLEOTIDE SEQUENCE [LARGE SCALE GENOMIC DNA]</scope>
    <source>
        <strain evidence="1 2">DSM 27203</strain>
    </source>
</reference>
<accession>A0A840Z0E2</accession>
<protein>
    <submittedName>
        <fullName evidence="1">Uncharacterized protein</fullName>
    </submittedName>
</protein>
<keyword evidence="2" id="KW-1185">Reference proteome</keyword>
<organism evidence="1 2">
    <name type="scientific">Stakelama sediminis</name>
    <dbReference type="NCBI Taxonomy" id="463200"/>
    <lineage>
        <taxon>Bacteria</taxon>
        <taxon>Pseudomonadati</taxon>
        <taxon>Pseudomonadota</taxon>
        <taxon>Alphaproteobacteria</taxon>
        <taxon>Sphingomonadales</taxon>
        <taxon>Sphingomonadaceae</taxon>
        <taxon>Stakelama</taxon>
    </lineage>
</organism>
<gene>
    <name evidence="1" type="ORF">FHR23_002304</name>
</gene>
<proteinExistence type="predicted"/>
<dbReference type="EMBL" id="JACIJI010000004">
    <property type="protein sequence ID" value="MBB5719363.1"/>
    <property type="molecule type" value="Genomic_DNA"/>
</dbReference>
<sequence length="77" mass="7667">MFIEGLISAPPTITGAGVGLGVGVGDGAGVEEPAVLVDPISELALVVVEHAARLTDAASAANRMVGFFNINFSISSV</sequence>
<evidence type="ECO:0000313" key="2">
    <source>
        <dbReference type="Proteomes" id="UP000554342"/>
    </source>
</evidence>
<dbReference type="Proteomes" id="UP000554342">
    <property type="component" value="Unassembled WGS sequence"/>
</dbReference>
<comment type="caution">
    <text evidence="1">The sequence shown here is derived from an EMBL/GenBank/DDBJ whole genome shotgun (WGS) entry which is preliminary data.</text>
</comment>
<evidence type="ECO:0000313" key="1">
    <source>
        <dbReference type="EMBL" id="MBB5719363.1"/>
    </source>
</evidence>
<dbReference type="RefSeq" id="WP_343043119.1">
    <property type="nucleotide sequence ID" value="NZ_BAABIF010000001.1"/>
</dbReference>